<keyword evidence="1" id="KW-0378">Hydrolase</keyword>
<dbReference type="SUPFAM" id="SSF49785">
    <property type="entry name" value="Galactose-binding domain-like"/>
    <property type="match status" value="1"/>
</dbReference>
<dbReference type="Proteomes" id="UP000266152">
    <property type="component" value="Unassembled WGS sequence"/>
</dbReference>
<dbReference type="Pfam" id="PF02018">
    <property type="entry name" value="CBM_4_9"/>
    <property type="match status" value="1"/>
</dbReference>
<feature type="domain" description="CBM-cenC" evidence="3">
    <location>
        <begin position="117"/>
        <end position="246"/>
    </location>
</feature>
<accession>A0A395RUF0</accession>
<feature type="signal peptide" evidence="2">
    <location>
        <begin position="1"/>
        <end position="21"/>
    </location>
</feature>
<proteinExistence type="predicted"/>
<evidence type="ECO:0000313" key="5">
    <source>
        <dbReference type="Proteomes" id="UP000266152"/>
    </source>
</evidence>
<feature type="chain" id="PRO_5017185391" description="CBM-cenC domain-containing protein" evidence="2">
    <location>
        <begin position="22"/>
        <end position="266"/>
    </location>
</feature>
<dbReference type="AlphaFoldDB" id="A0A395RUF0"/>
<sequence length="266" mass="28185">MILNTIVTAFTAMYFMVGSEASPCKVSSRTIESPLTSGISSAVTSADISTATTSATYLLSTEESSVIVAESERTTETSMADEETTTVSITTTESTYTHAATITDRTTTTEAAIPTFISNAGFEDFAVSMAPWRKTNEGQTVASVVSDFSHDGQNSVRMTWAAPAASYIAQDIQSPVTAGVAYTMSAWVNLSPACFNAILMCTYGVRSTAKSETFPISGSMANQWIFISSTCTYTQDQIDAGSLVLQVGLTCVAGGYGYYDTVDFST</sequence>
<dbReference type="InterPro" id="IPR003305">
    <property type="entry name" value="CenC_carb-bd"/>
</dbReference>
<organism evidence="4 5">
    <name type="scientific">Fusarium sporotrichioides</name>
    <dbReference type="NCBI Taxonomy" id="5514"/>
    <lineage>
        <taxon>Eukaryota</taxon>
        <taxon>Fungi</taxon>
        <taxon>Dikarya</taxon>
        <taxon>Ascomycota</taxon>
        <taxon>Pezizomycotina</taxon>
        <taxon>Sordariomycetes</taxon>
        <taxon>Hypocreomycetidae</taxon>
        <taxon>Hypocreales</taxon>
        <taxon>Nectriaceae</taxon>
        <taxon>Fusarium</taxon>
    </lineage>
</organism>
<dbReference type="EMBL" id="PXOF01000125">
    <property type="protein sequence ID" value="RGP63731.1"/>
    <property type="molecule type" value="Genomic_DNA"/>
</dbReference>
<dbReference type="STRING" id="5514.A0A395RUF0"/>
<name>A0A395RUF0_FUSSP</name>
<dbReference type="InterPro" id="IPR008979">
    <property type="entry name" value="Galactose-bd-like_sf"/>
</dbReference>
<dbReference type="GO" id="GO:0016798">
    <property type="term" value="F:hydrolase activity, acting on glycosyl bonds"/>
    <property type="evidence" value="ECO:0007669"/>
    <property type="project" value="InterPro"/>
</dbReference>
<evidence type="ECO:0000256" key="2">
    <source>
        <dbReference type="SAM" id="SignalP"/>
    </source>
</evidence>
<evidence type="ECO:0000313" key="4">
    <source>
        <dbReference type="EMBL" id="RGP63731.1"/>
    </source>
</evidence>
<reference evidence="4 5" key="1">
    <citation type="journal article" date="2018" name="PLoS Pathog.">
        <title>Evolution of structural diversity of trichothecenes, a family of toxins produced by plant pathogenic and entomopathogenic fungi.</title>
        <authorList>
            <person name="Proctor R.H."/>
            <person name="McCormick S.P."/>
            <person name="Kim H.S."/>
            <person name="Cardoza R.E."/>
            <person name="Stanley A.M."/>
            <person name="Lindo L."/>
            <person name="Kelly A."/>
            <person name="Brown D.W."/>
            <person name="Lee T."/>
            <person name="Vaughan M.M."/>
            <person name="Alexander N.J."/>
            <person name="Busman M."/>
            <person name="Gutierrez S."/>
        </authorList>
    </citation>
    <scope>NUCLEOTIDE SEQUENCE [LARGE SCALE GENOMIC DNA]</scope>
    <source>
        <strain evidence="4 5">NRRL 3299</strain>
    </source>
</reference>
<gene>
    <name evidence="4" type="ORF">FSPOR_8337</name>
</gene>
<evidence type="ECO:0000256" key="1">
    <source>
        <dbReference type="ARBA" id="ARBA00022801"/>
    </source>
</evidence>
<evidence type="ECO:0000259" key="3">
    <source>
        <dbReference type="Pfam" id="PF02018"/>
    </source>
</evidence>
<protein>
    <recommendedName>
        <fullName evidence="3">CBM-cenC domain-containing protein</fullName>
    </recommendedName>
</protein>
<comment type="caution">
    <text evidence="4">The sequence shown here is derived from an EMBL/GenBank/DDBJ whole genome shotgun (WGS) entry which is preliminary data.</text>
</comment>
<dbReference type="Gene3D" id="2.60.120.260">
    <property type="entry name" value="Galactose-binding domain-like"/>
    <property type="match status" value="1"/>
</dbReference>
<keyword evidence="5" id="KW-1185">Reference proteome</keyword>
<keyword evidence="2" id="KW-0732">Signal</keyword>